<dbReference type="Proteomes" id="UP000516380">
    <property type="component" value="Chromosome"/>
</dbReference>
<gene>
    <name evidence="1" type="ORF">NIIDMKKI_38740</name>
</gene>
<reference evidence="1 2" key="1">
    <citation type="submission" date="2020-07" db="EMBL/GenBank/DDBJ databases">
        <title>Mycobacterium kansasii (former subtype) with zoonotic potential isolated from diseased indoor pet cat, Japan.</title>
        <authorList>
            <person name="Fukano H."/>
            <person name="Terazono T."/>
            <person name="Hoshino Y."/>
        </authorList>
    </citation>
    <scope>NUCLEOTIDE SEQUENCE [LARGE SCALE GENOMIC DNA]</scope>
    <source>
        <strain evidence="1 2">Kuro-I</strain>
    </source>
</reference>
<evidence type="ECO:0000313" key="1">
    <source>
        <dbReference type="EMBL" id="BCI88668.1"/>
    </source>
</evidence>
<accession>A0A7G1IJ54</accession>
<name>A0A7G1IJ54_MYCKA</name>
<keyword evidence="2" id="KW-1185">Reference proteome</keyword>
<proteinExistence type="predicted"/>
<sequence>MRHDPAAVLACGRNQVLDDQRSADRRHQRVAVHVQGVVQDGGQAVALGELVAGIDHNSFDGAAIQCALPHHLHVLAALAEVNRHRHDLAAGLLADPADGHRGVQAARIRQDDAF</sequence>
<evidence type="ECO:0000313" key="2">
    <source>
        <dbReference type="Proteomes" id="UP000516380"/>
    </source>
</evidence>
<dbReference type="AlphaFoldDB" id="A0A7G1IJ54"/>
<dbReference type="EMBL" id="AP023343">
    <property type="protein sequence ID" value="BCI88668.1"/>
    <property type="molecule type" value="Genomic_DNA"/>
</dbReference>
<organism evidence="1 2">
    <name type="scientific">Mycobacterium kansasii</name>
    <dbReference type="NCBI Taxonomy" id="1768"/>
    <lineage>
        <taxon>Bacteria</taxon>
        <taxon>Bacillati</taxon>
        <taxon>Actinomycetota</taxon>
        <taxon>Actinomycetes</taxon>
        <taxon>Mycobacteriales</taxon>
        <taxon>Mycobacteriaceae</taxon>
        <taxon>Mycobacterium</taxon>
    </lineage>
</organism>
<protein>
    <submittedName>
        <fullName evidence="1">Uncharacterized protein</fullName>
    </submittedName>
</protein>